<evidence type="ECO:0000256" key="6">
    <source>
        <dbReference type="ARBA" id="ARBA00022776"/>
    </source>
</evidence>
<feature type="coiled-coil region" evidence="11">
    <location>
        <begin position="320"/>
        <end position="354"/>
    </location>
</feature>
<feature type="coiled-coil region" evidence="11">
    <location>
        <begin position="236"/>
        <end position="291"/>
    </location>
</feature>
<dbReference type="EMBL" id="HBUF01342563">
    <property type="protein sequence ID" value="CAG6705603.1"/>
    <property type="molecule type" value="Transcribed_RNA"/>
</dbReference>
<dbReference type="Pfam" id="PF06470">
    <property type="entry name" value="SMC_hinge"/>
    <property type="match status" value="1"/>
</dbReference>
<dbReference type="EMBL" id="HBUF01316911">
    <property type="protein sequence ID" value="CAG6694197.1"/>
    <property type="molecule type" value="Transcribed_RNA"/>
</dbReference>
<evidence type="ECO:0000256" key="5">
    <source>
        <dbReference type="ARBA" id="ARBA00022618"/>
    </source>
</evidence>
<dbReference type="GO" id="GO:0051301">
    <property type="term" value="P:cell division"/>
    <property type="evidence" value="ECO:0007669"/>
    <property type="project" value="UniProtKB-KW"/>
</dbReference>
<dbReference type="GO" id="GO:0003677">
    <property type="term" value="F:DNA binding"/>
    <property type="evidence" value="ECO:0007669"/>
    <property type="project" value="TreeGrafter"/>
</dbReference>
<dbReference type="Pfam" id="PF02463">
    <property type="entry name" value="SMC_N"/>
    <property type="match status" value="1"/>
</dbReference>
<dbReference type="InterPro" id="IPR036277">
    <property type="entry name" value="SMC_hinge_sf"/>
</dbReference>
<dbReference type="SUPFAM" id="SSF52540">
    <property type="entry name" value="P-loop containing nucleoside triphosphate hydrolases"/>
    <property type="match status" value="1"/>
</dbReference>
<evidence type="ECO:0000313" key="14">
    <source>
        <dbReference type="EMBL" id="CAG6694197.1"/>
    </source>
</evidence>
<dbReference type="EMBL" id="HBUF01342561">
    <property type="protein sequence ID" value="CAG6705596.1"/>
    <property type="molecule type" value="Transcribed_RNA"/>
</dbReference>
<feature type="coiled-coil region" evidence="11">
    <location>
        <begin position="806"/>
        <end position="852"/>
    </location>
</feature>
<evidence type="ECO:0000256" key="9">
    <source>
        <dbReference type="ARBA" id="ARBA00023306"/>
    </source>
</evidence>
<dbReference type="EMBL" id="HBUF01342566">
    <property type="protein sequence ID" value="CAG6705613.1"/>
    <property type="molecule type" value="Transcribed_RNA"/>
</dbReference>
<feature type="coiled-coil region" evidence="11">
    <location>
        <begin position="671"/>
        <end position="739"/>
    </location>
</feature>
<dbReference type="EMBL" id="HBUF01342562">
    <property type="protein sequence ID" value="CAG6705600.1"/>
    <property type="molecule type" value="Transcribed_RNA"/>
</dbReference>
<feature type="region of interest" description="Disordered" evidence="12">
    <location>
        <begin position="438"/>
        <end position="465"/>
    </location>
</feature>
<name>A0A8D8U1E0_9HEMI</name>
<dbReference type="GO" id="GO:0016887">
    <property type="term" value="F:ATP hydrolysis activity"/>
    <property type="evidence" value="ECO:0007669"/>
    <property type="project" value="InterPro"/>
</dbReference>
<keyword evidence="8 10" id="KW-0539">Nucleus</keyword>
<protein>
    <recommendedName>
        <fullName evidence="10">Structural maintenance of chromosomes protein</fullName>
    </recommendedName>
</protein>
<dbReference type="EMBL" id="HBUF01660196">
    <property type="protein sequence ID" value="CAG6788495.1"/>
    <property type="molecule type" value="Transcribed_RNA"/>
</dbReference>
<dbReference type="InterPro" id="IPR028468">
    <property type="entry name" value="Smc1_ABC"/>
</dbReference>
<dbReference type="InterPro" id="IPR024704">
    <property type="entry name" value="SMC"/>
</dbReference>
<comment type="subcellular location">
    <subcellularLocation>
        <location evidence="2">Chromosome</location>
    </subcellularLocation>
    <subcellularLocation>
        <location evidence="1 10">Nucleus</location>
    </subcellularLocation>
</comment>
<evidence type="ECO:0000256" key="10">
    <source>
        <dbReference type="PIRNR" id="PIRNR005719"/>
    </source>
</evidence>
<evidence type="ECO:0000256" key="2">
    <source>
        <dbReference type="ARBA" id="ARBA00004286"/>
    </source>
</evidence>
<dbReference type="EMBL" id="HBUF01342565">
    <property type="protein sequence ID" value="CAG6705610.1"/>
    <property type="molecule type" value="Transcribed_RNA"/>
</dbReference>
<feature type="domain" description="SMC hinge" evidence="13">
    <location>
        <begin position="508"/>
        <end position="627"/>
    </location>
</feature>
<accession>A0A8D8U1E0</accession>
<dbReference type="InterPro" id="IPR003395">
    <property type="entry name" value="RecF/RecN/SMC_N"/>
</dbReference>
<evidence type="ECO:0000256" key="1">
    <source>
        <dbReference type="ARBA" id="ARBA00004123"/>
    </source>
</evidence>
<dbReference type="PANTHER" id="PTHR18937">
    <property type="entry name" value="STRUCTURAL MAINTENANCE OF CHROMOSOMES SMC FAMILY MEMBER"/>
    <property type="match status" value="1"/>
</dbReference>
<evidence type="ECO:0000256" key="3">
    <source>
        <dbReference type="ARBA" id="ARBA00005597"/>
    </source>
</evidence>
<dbReference type="FunFam" id="3.40.50.300:FF:000564">
    <property type="entry name" value="Structural maintenance of chromosomes 1A"/>
    <property type="match status" value="1"/>
</dbReference>
<evidence type="ECO:0000256" key="12">
    <source>
        <dbReference type="SAM" id="MobiDB-lite"/>
    </source>
</evidence>
<dbReference type="GO" id="GO:0008278">
    <property type="term" value="C:cohesin complex"/>
    <property type="evidence" value="ECO:0007669"/>
    <property type="project" value="InterPro"/>
</dbReference>
<dbReference type="Gene3D" id="3.40.50.300">
    <property type="entry name" value="P-loop containing nucleotide triphosphate hydrolases"/>
    <property type="match status" value="2"/>
</dbReference>
<dbReference type="CDD" id="cd03275">
    <property type="entry name" value="ABC_SMC1_euk"/>
    <property type="match status" value="1"/>
</dbReference>
<dbReference type="PANTHER" id="PTHR18937:SF12">
    <property type="entry name" value="STRUCTURAL MAINTENANCE OF CHROMOSOMES PROTEIN"/>
    <property type="match status" value="1"/>
</dbReference>
<dbReference type="Gene3D" id="3.30.70.1620">
    <property type="match status" value="1"/>
</dbReference>
<dbReference type="SUPFAM" id="SSF75553">
    <property type="entry name" value="Smc hinge domain"/>
    <property type="match status" value="1"/>
</dbReference>
<evidence type="ECO:0000256" key="8">
    <source>
        <dbReference type="ARBA" id="ARBA00023242"/>
    </source>
</evidence>
<feature type="coiled-coil region" evidence="11">
    <location>
        <begin position="1024"/>
        <end position="1065"/>
    </location>
</feature>
<dbReference type="EMBL" id="HBUF01140987">
    <property type="protein sequence ID" value="CAG6646295.1"/>
    <property type="molecule type" value="Transcribed_RNA"/>
</dbReference>
<evidence type="ECO:0000256" key="4">
    <source>
        <dbReference type="ARBA" id="ARBA00022454"/>
    </source>
</evidence>
<comment type="similarity">
    <text evidence="3">Belongs to the SMC family. SMC1 subfamily.</text>
</comment>
<dbReference type="GO" id="GO:0005524">
    <property type="term" value="F:ATP binding"/>
    <property type="evidence" value="ECO:0007669"/>
    <property type="project" value="InterPro"/>
</dbReference>
<dbReference type="EMBL" id="HBUF01316912">
    <property type="protein sequence ID" value="CAG6694200.1"/>
    <property type="molecule type" value="Transcribed_RNA"/>
</dbReference>
<dbReference type="SMART" id="SM00968">
    <property type="entry name" value="SMC_hinge"/>
    <property type="match status" value="1"/>
</dbReference>
<feature type="compositionally biased region" description="Basic and acidic residues" evidence="12">
    <location>
        <begin position="438"/>
        <end position="455"/>
    </location>
</feature>
<dbReference type="AlphaFoldDB" id="A0A8D8U1E0"/>
<dbReference type="GO" id="GO:0005634">
    <property type="term" value="C:nucleus"/>
    <property type="evidence" value="ECO:0007669"/>
    <property type="project" value="UniProtKB-SubCell"/>
</dbReference>
<dbReference type="EMBL" id="HBUF01140988">
    <property type="protein sequence ID" value="CAG6646296.1"/>
    <property type="molecule type" value="Transcribed_RNA"/>
</dbReference>
<dbReference type="FunFam" id="1.20.1060.20:FF:000001">
    <property type="entry name" value="Structural maintenance of chromosomes 1A"/>
    <property type="match status" value="1"/>
</dbReference>
<dbReference type="PIRSF" id="PIRSF005719">
    <property type="entry name" value="SMC"/>
    <property type="match status" value="1"/>
</dbReference>
<reference evidence="14" key="1">
    <citation type="submission" date="2021-05" db="EMBL/GenBank/DDBJ databases">
        <authorList>
            <person name="Alioto T."/>
            <person name="Alioto T."/>
            <person name="Gomez Garrido J."/>
        </authorList>
    </citation>
    <scope>NUCLEOTIDE SEQUENCE</scope>
</reference>
<dbReference type="InterPro" id="IPR010935">
    <property type="entry name" value="SMC_hinge"/>
</dbReference>
<keyword evidence="4" id="KW-0158">Chromosome</keyword>
<keyword evidence="7 11" id="KW-0175">Coiled coil</keyword>
<dbReference type="InterPro" id="IPR027417">
    <property type="entry name" value="P-loop_NTPase"/>
</dbReference>
<sequence>MAPILQYIEVDNFKSYKGKFSIGPLKKFTAVIGPNGSGKSNFMDAISFVMGEKTAALRVKRLSDLIHGASVGQPISRSASVTAVFLMDDGTEKRFTRSVQGSSADYRIDREIVSTQEYLSSLEEIGINVKAKNFLVFQGAVESIAMKNPKETAQLFEEISGSGALKEDYERLKAEMIQAEEETNMSYLKKKGVVAERKEAKIEKDEAEKYQRIREEIAAKEVEHQLFKLYHNETDIKEFEDELDKKKSEVEKIERRKEKAENILREKKKEQGQLNRELAKVDQEIREMDVEINKKRPSLIKSKERVSHFQKKLTSAKKSLVEVRQANEAHNRDIADLETQLTDVRKRKAEYERQSIPGRDINLESAQMTEYTNLKAEATKRAGKILQQLDTINREQKGDQDKLDNELRQQVQTQNEIKKKRHEMEECQKRIDKLEDHIRQNEASLKDNKKLKEELNSDVGSSKNRVQELQKELEQVMEELGDAKTDKHEDTRRKKKQELVENFKRAYTGVYDRMINMCHPVHKRYNVAITKVLGKYMEAIVVDSEKTARLCIQYLKDHQLDPETFLPIDYLQTKPLKERLRNIRDPKNVKLLYDVLKYQPEDIKRVVLFATNNALVCETPEDAMKVAYDIEPQHRYDAVALDGTFYQKSGIMSGGSLDLARKAKRWDDKEMGNLKAQKEKLSEELRDSMKKSRKESELNTVQSTIKGLEIRLNYSRQDLQNTKSQIAKLEAEIQSLDARADTTDPKIKAIEASMSERGDIITAKKEEMNSVEDVVFRDFCKSIGVSTIRQYEDAELRSQQERQKICQEFESQIDVIENQLSFERSKDTKKNVARWERAVSDDEEELAKAQSAEEKLASDMRAEADKLEAMRASRLTKKQAVDAMDEDIGKARREVGTIAKDIQAAQKSCVNLESKLEMKKSERHDILMNCKMNDIVLPMLRGSMQDIIQDVTGLEDNSQASVLDSSQQNQILFEREARIQLNYSELSDNFKDLDDHDEVQKYDRKLGKTIQEMTSRLQTIQAPNLRAMEKLEHAKENLMKTNEEFENARKRAKKAKGNFDRIKKERYDKFTTCFEHVSNEIDGIYKALAQNQSAQAFLGPENPEEPYLQGINYNCVAPGKRFQPMTNLSGGEKTVAALALLFAIHSYHPAPFFVLDEIDAALDNTNIGKVASYIVNKTQDSLQTIVISLKEEFFSHADSLVGICPGEGSQCLVSQVLTCDLTNFPDQ</sequence>
<evidence type="ECO:0000256" key="7">
    <source>
        <dbReference type="ARBA" id="ARBA00023054"/>
    </source>
</evidence>
<keyword evidence="9" id="KW-0131">Cell cycle</keyword>
<dbReference type="Gene3D" id="1.20.1060.20">
    <property type="match status" value="1"/>
</dbReference>
<evidence type="ECO:0000259" key="13">
    <source>
        <dbReference type="SMART" id="SM00968"/>
    </source>
</evidence>
<proteinExistence type="inferred from homology"/>
<evidence type="ECO:0000256" key="11">
    <source>
        <dbReference type="SAM" id="Coils"/>
    </source>
</evidence>
<keyword evidence="6" id="KW-0498">Mitosis</keyword>
<dbReference type="EMBL" id="HBUF01316913">
    <property type="protein sequence ID" value="CAG6694202.1"/>
    <property type="molecule type" value="Transcribed_RNA"/>
</dbReference>
<dbReference type="GO" id="GO:0007062">
    <property type="term" value="P:sister chromatid cohesion"/>
    <property type="evidence" value="ECO:0007669"/>
    <property type="project" value="InterPro"/>
</dbReference>
<dbReference type="EMBL" id="HBUF01342564">
    <property type="protein sequence ID" value="CAG6705607.1"/>
    <property type="molecule type" value="Transcribed_RNA"/>
</dbReference>
<organism evidence="14">
    <name type="scientific">Cacopsylla melanoneura</name>
    <dbReference type="NCBI Taxonomy" id="428564"/>
    <lineage>
        <taxon>Eukaryota</taxon>
        <taxon>Metazoa</taxon>
        <taxon>Ecdysozoa</taxon>
        <taxon>Arthropoda</taxon>
        <taxon>Hexapoda</taxon>
        <taxon>Insecta</taxon>
        <taxon>Pterygota</taxon>
        <taxon>Neoptera</taxon>
        <taxon>Paraneoptera</taxon>
        <taxon>Hemiptera</taxon>
        <taxon>Sternorrhyncha</taxon>
        <taxon>Psylloidea</taxon>
        <taxon>Psyllidae</taxon>
        <taxon>Psyllinae</taxon>
        <taxon>Cacopsylla</taxon>
    </lineage>
</organism>
<keyword evidence="5" id="KW-0132">Cell division</keyword>